<gene>
    <name evidence="3" type="ORF">OV287_43570</name>
</gene>
<sequence>MSLQRMASPVSRWVLGWALLMGLAGSGTARAQWDCYSPQPGHPTLAEKTAFIDELKTYAQEAEASWGTPAAALLAMAANESGYGFTRIGLYANNLYGWKWTSSEAAGGRPSYVLACQPSWDPNNKYVSFSSRREAVLFIGMKLATLARYKPVTERYVSDIRNGVAVTTAVNRWVQGIQSAGYNPYASYVTKTVSYLNNYLSPSSTYSATSNLYKYSPVTGAVEDVWVSIDAPTPGATVSGNVAFNASVGGGAVDTVKLYSRRDGATEWYALASDTTAPYGATWATNPWVADGAYELKAEAWKGTVLKATGTVRVLVKNAAASVSFSSPSSGALVSGNVSLQAGVSGATVEGVRFYSRTAGTSDAWYLLNTDTTSPYAISWATNPWVNDGDYELKAEAFQGSSVVATGLTSVTVKNATAQTYWVDFTSPRNEAQVAGSVGVQLSAGGHPLNDADTVKLYSRAAGSTGSWYLITTDSSAPFEPTWATNPWVADGSYELKAEAYRAGSLVASKVITVAVQNVDTTPPSVSLTAPADGSIAQGNVTLSASPSDASSISRVEFYSDSGNYLLATRTSAPWSISWATDPWVKNGYQTLVARAWDTAGNASESRVTVTVDNPGSGITLNNGLDNTSLSFRVGGSAYWYGDDKYYYTGNDSARSGQVGHGQTSTLEFTAEGPRTLRFMWRVSSEQYADYLELWIDGVKKNSISGETVWAAQSWWLAAGSHSVQLIYRKSGSGSAGTDAGWVDFLRLE</sequence>
<organism evidence="3 4">
    <name type="scientific">Archangium lansingense</name>
    <dbReference type="NCBI Taxonomy" id="2995310"/>
    <lineage>
        <taxon>Bacteria</taxon>
        <taxon>Pseudomonadati</taxon>
        <taxon>Myxococcota</taxon>
        <taxon>Myxococcia</taxon>
        <taxon>Myxococcales</taxon>
        <taxon>Cystobacterineae</taxon>
        <taxon>Archangiaceae</taxon>
        <taxon>Archangium</taxon>
    </lineage>
</organism>
<evidence type="ECO:0000313" key="4">
    <source>
        <dbReference type="Proteomes" id="UP001207654"/>
    </source>
</evidence>
<protein>
    <submittedName>
        <fullName evidence="3">Ig-like domain-containing protein</fullName>
    </submittedName>
</protein>
<dbReference type="RefSeq" id="WP_267539958.1">
    <property type="nucleotide sequence ID" value="NZ_JAPNKA010000001.1"/>
</dbReference>
<dbReference type="Gene3D" id="1.10.530.10">
    <property type="match status" value="1"/>
</dbReference>
<keyword evidence="1" id="KW-0732">Signal</keyword>
<feature type="domain" description="Mannosyl-glycoprotein endo-beta-N-acetylglucosamidase-like" evidence="2">
    <location>
        <begin position="57"/>
        <end position="199"/>
    </location>
</feature>
<dbReference type="Gene3D" id="2.60.40.10">
    <property type="entry name" value="Immunoglobulins"/>
    <property type="match status" value="4"/>
</dbReference>
<evidence type="ECO:0000259" key="2">
    <source>
        <dbReference type="Pfam" id="PF01832"/>
    </source>
</evidence>
<evidence type="ECO:0000256" key="1">
    <source>
        <dbReference type="SAM" id="SignalP"/>
    </source>
</evidence>
<feature type="signal peptide" evidence="1">
    <location>
        <begin position="1"/>
        <end position="31"/>
    </location>
</feature>
<proteinExistence type="predicted"/>
<reference evidence="3 4" key="1">
    <citation type="submission" date="2022-11" db="EMBL/GenBank/DDBJ databases">
        <title>Minimal conservation of predation-associated metabolite biosynthetic gene clusters underscores biosynthetic potential of Myxococcota including descriptions for ten novel species: Archangium lansinium sp. nov., Myxococcus landrumus sp. nov., Nannocystis bai.</title>
        <authorList>
            <person name="Ahearne A."/>
            <person name="Stevens C."/>
            <person name="Phillips K."/>
        </authorList>
    </citation>
    <scope>NUCLEOTIDE SEQUENCE [LARGE SCALE GENOMIC DNA]</scope>
    <source>
        <strain evidence="3 4">MIWBW</strain>
    </source>
</reference>
<name>A0ABT4AIF3_9BACT</name>
<evidence type="ECO:0000313" key="3">
    <source>
        <dbReference type="EMBL" id="MCY1081356.1"/>
    </source>
</evidence>
<dbReference type="EMBL" id="JAPNKA010000001">
    <property type="protein sequence ID" value="MCY1081356.1"/>
    <property type="molecule type" value="Genomic_DNA"/>
</dbReference>
<accession>A0ABT4AIF3</accession>
<keyword evidence="4" id="KW-1185">Reference proteome</keyword>
<feature type="chain" id="PRO_5045800104" evidence="1">
    <location>
        <begin position="32"/>
        <end position="749"/>
    </location>
</feature>
<comment type="caution">
    <text evidence="3">The sequence shown here is derived from an EMBL/GenBank/DDBJ whole genome shotgun (WGS) entry which is preliminary data.</text>
</comment>
<dbReference type="Pfam" id="PF17957">
    <property type="entry name" value="Big_7"/>
    <property type="match status" value="4"/>
</dbReference>
<dbReference type="InterPro" id="IPR002901">
    <property type="entry name" value="MGlyc_endo_b_GlcNAc-like_dom"/>
</dbReference>
<dbReference type="InterPro" id="IPR013783">
    <property type="entry name" value="Ig-like_fold"/>
</dbReference>
<dbReference type="Proteomes" id="UP001207654">
    <property type="component" value="Unassembled WGS sequence"/>
</dbReference>
<dbReference type="Pfam" id="PF01832">
    <property type="entry name" value="Glucosaminidase"/>
    <property type="match status" value="1"/>
</dbReference>